<organism evidence="2">
    <name type="scientific">Spironucleus salmonicida</name>
    <dbReference type="NCBI Taxonomy" id="348837"/>
    <lineage>
        <taxon>Eukaryota</taxon>
        <taxon>Metamonada</taxon>
        <taxon>Diplomonadida</taxon>
        <taxon>Hexamitidae</taxon>
        <taxon>Hexamitinae</taxon>
        <taxon>Spironucleus</taxon>
    </lineage>
</organism>
<proteinExistence type="predicted"/>
<name>V6LTU4_9EUKA</name>
<evidence type="ECO:0000256" key="1">
    <source>
        <dbReference type="SAM" id="MobiDB-lite"/>
    </source>
</evidence>
<feature type="compositionally biased region" description="Low complexity" evidence="1">
    <location>
        <begin position="461"/>
        <end position="477"/>
    </location>
</feature>
<gene>
    <name evidence="2" type="ORF">SS50377_ja058</name>
</gene>
<sequence>MPCYPSNYALRLAASVPVLLGCHIARYSFAHRQKTPSYQLILFRNTNQQSEVREVILHVSQLRKNLFRLLSAGQGLRNGQAFRQIFSRHKIPFETSYQLNVKYLELYVIEYTFYYNFIEVYTQNYFRYIVFILLSSPSLDQKFNLRQSAFQPRFDQAEWNDWMPTIIEVIVLDGKVNKYIVSSIYFRCQTLNKLQRFITSWDRNIYQILMLAHNQHLLPTLTIWLPTSPALAEFCKSPRPGPHLPYCGGHAWPLRWPWMGDSGQPRVQRLRPSIQTGQAAPPRIPFCHSSCRRSRMVAAAACWKSGRGWYRKTTRWQKSPMRVMMSWFRLVPRSRNRVWEDVFTSSACAAQHATAWESTSSPKSWTRSGLEFCTLKTHTRSPTCTRTRRRNWWSESSIPAGSREYYAQHIQFTPRGGMREATAAVVPAGRGRLTKQLTPKTGRRRTAPARGPSRPRSWATAGPAPWPGRAAPRRAGGPRGAACSTRCAAAAWSCRGGPCCQSGRSRRRRPLPRRRVPGFCRRTIRLSAFGEWRRPRKLFPDGGRVSDCNVETKWLEQGYRQFLTFKYAQKSGILCVLGRFQIGRSRSGIFRRMGLVEAEPALQMLGDQQGTGPIRGIEITPRPKTKFTAVSGSTRAVRLG</sequence>
<reference evidence="2" key="1">
    <citation type="journal article" date="2014" name="PLoS Genet.">
        <title>The Genome of Spironucleus salmonicida Highlights a Fish Pathogen Adapted to Fluctuating Environments.</title>
        <authorList>
            <person name="Xu F."/>
            <person name="Jerlstrom-Hultqvist J."/>
            <person name="Einarsson E."/>
            <person name="Astvaldsson A."/>
            <person name="Svard S.G."/>
            <person name="Andersson J.O."/>
        </authorList>
    </citation>
    <scope>NUCLEOTIDE SEQUENCE</scope>
</reference>
<dbReference type="AlphaFoldDB" id="V6LTU4"/>
<dbReference type="EMBL" id="KI546010">
    <property type="protein sequence ID" value="EST48020.1"/>
    <property type="molecule type" value="Genomic_DNA"/>
</dbReference>
<feature type="region of interest" description="Disordered" evidence="1">
    <location>
        <begin position="434"/>
        <end position="477"/>
    </location>
</feature>
<accession>V6LTU4</accession>
<evidence type="ECO:0000313" key="2">
    <source>
        <dbReference type="EMBL" id="EST48020.1"/>
    </source>
</evidence>
<protein>
    <submittedName>
        <fullName evidence="2">Uncharacterized protein</fullName>
    </submittedName>
</protein>